<keyword evidence="2" id="KW-1185">Reference proteome</keyword>
<comment type="caution">
    <text evidence="1">The sequence shown here is derived from an EMBL/GenBank/DDBJ whole genome shotgun (WGS) entry which is preliminary data.</text>
</comment>
<dbReference type="InterPro" id="IPR052986">
    <property type="entry name" value="VLIG_GTPase"/>
</dbReference>
<accession>A0A4Z2EEB3</accession>
<name>A0A4Z2EEB3_9TELE</name>
<gene>
    <name evidence="1" type="ORF">EYF80_062641</name>
</gene>
<reference evidence="1 2" key="1">
    <citation type="submission" date="2019-03" db="EMBL/GenBank/DDBJ databases">
        <title>First draft genome of Liparis tanakae, snailfish: a comprehensive survey of snailfish specific genes.</title>
        <authorList>
            <person name="Kim W."/>
            <person name="Song I."/>
            <person name="Jeong J.-H."/>
            <person name="Kim D."/>
            <person name="Kim S."/>
            <person name="Ryu S."/>
            <person name="Song J.Y."/>
            <person name="Lee S.K."/>
        </authorList>
    </citation>
    <scope>NUCLEOTIDE SEQUENCE [LARGE SCALE GENOMIC DNA]</scope>
    <source>
        <tissue evidence="1">Muscle</tissue>
    </source>
</reference>
<protein>
    <submittedName>
        <fullName evidence="1">Uncharacterized protein</fullName>
    </submittedName>
</protein>
<dbReference type="OrthoDB" id="1597724at2759"/>
<evidence type="ECO:0000313" key="1">
    <source>
        <dbReference type="EMBL" id="TNN27216.1"/>
    </source>
</evidence>
<dbReference type="PANTHER" id="PTHR14819:SF9">
    <property type="entry name" value="UP-REGULATOR OF CELL PROLIFERATION-LIKE"/>
    <property type="match status" value="1"/>
</dbReference>
<proteinExistence type="predicted"/>
<dbReference type="AlphaFoldDB" id="A0A4Z2EEB3"/>
<evidence type="ECO:0000313" key="2">
    <source>
        <dbReference type="Proteomes" id="UP000314294"/>
    </source>
</evidence>
<dbReference type="PANTHER" id="PTHR14819">
    <property type="entry name" value="GTP-BINDING"/>
    <property type="match status" value="1"/>
</dbReference>
<organism evidence="1 2">
    <name type="scientific">Liparis tanakae</name>
    <name type="common">Tanaka's snailfish</name>
    <dbReference type="NCBI Taxonomy" id="230148"/>
    <lineage>
        <taxon>Eukaryota</taxon>
        <taxon>Metazoa</taxon>
        <taxon>Chordata</taxon>
        <taxon>Craniata</taxon>
        <taxon>Vertebrata</taxon>
        <taxon>Euteleostomi</taxon>
        <taxon>Actinopterygii</taxon>
        <taxon>Neopterygii</taxon>
        <taxon>Teleostei</taxon>
        <taxon>Neoteleostei</taxon>
        <taxon>Acanthomorphata</taxon>
        <taxon>Eupercaria</taxon>
        <taxon>Perciformes</taxon>
        <taxon>Cottioidei</taxon>
        <taxon>Cottales</taxon>
        <taxon>Liparidae</taxon>
        <taxon>Liparis</taxon>
    </lineage>
</organism>
<sequence>MILNNADQEQFARWLTECVTDMAQVLQEELKETNILMKLKDLCVKPQNELFTKLIGCDRTFRCDATNGETHHFKDYKAIFPDWKITPDGSLEASDYWKYVLVKFNKKFAKAFKAEPADIPVTWNMITPQQAEESLKESFNIK</sequence>
<dbReference type="Proteomes" id="UP000314294">
    <property type="component" value="Unassembled WGS sequence"/>
</dbReference>
<dbReference type="EMBL" id="SRLO01008689">
    <property type="protein sequence ID" value="TNN27216.1"/>
    <property type="molecule type" value="Genomic_DNA"/>
</dbReference>